<proteinExistence type="inferred from homology"/>
<dbReference type="AlphaFoldDB" id="A0A2S6EZP7"/>
<evidence type="ECO:0000256" key="9">
    <source>
        <dbReference type="ARBA" id="ARBA00022909"/>
    </source>
</evidence>
<evidence type="ECO:0000256" key="11">
    <source>
        <dbReference type="ARBA" id="ARBA00029766"/>
    </source>
</evidence>
<dbReference type="UniPathway" id="UPA00077">
    <property type="reaction ID" value="UER00155"/>
</dbReference>
<dbReference type="EMBL" id="PQWY01000011">
    <property type="protein sequence ID" value="PPK30652.1"/>
    <property type="molecule type" value="Genomic_DNA"/>
</dbReference>
<accession>A0A2S6EZP7</accession>
<dbReference type="GO" id="GO:0005524">
    <property type="term" value="F:ATP binding"/>
    <property type="evidence" value="ECO:0007669"/>
    <property type="project" value="UniProtKB-KW"/>
</dbReference>
<protein>
    <recommendedName>
        <fullName evidence="4">2-amino-4-hydroxy-6-hydroxymethyldihydropteridine pyrophosphokinase</fullName>
        <ecNumber evidence="3">2.7.6.3</ecNumber>
    </recommendedName>
    <alternativeName>
        <fullName evidence="11">6-hydroxymethyl-7,8-dihydropterin pyrophosphokinase</fullName>
    </alternativeName>
    <alternativeName>
        <fullName evidence="12">7,8-dihydro-6-hydroxymethylpterin-pyrophosphokinase</fullName>
    </alternativeName>
</protein>
<evidence type="ECO:0000256" key="12">
    <source>
        <dbReference type="ARBA" id="ARBA00033413"/>
    </source>
</evidence>
<dbReference type="PANTHER" id="PTHR43071">
    <property type="entry name" value="2-AMINO-4-HYDROXY-6-HYDROXYMETHYLDIHYDROPTERIDINE PYROPHOSPHOKINASE"/>
    <property type="match status" value="1"/>
</dbReference>
<dbReference type="RefSeq" id="WP_027227037.1">
    <property type="nucleotide sequence ID" value="NZ_CP017601.1"/>
</dbReference>
<dbReference type="Gene3D" id="3.30.70.560">
    <property type="entry name" value="7,8-Dihydro-6-hydroxymethylpterin-pyrophosphokinase HPPK"/>
    <property type="match status" value="1"/>
</dbReference>
<keyword evidence="6" id="KW-0547">Nucleotide-binding</keyword>
<dbReference type="GO" id="GO:0003848">
    <property type="term" value="F:2-amino-4-hydroxy-6-hydroxymethyldihydropteridine diphosphokinase activity"/>
    <property type="evidence" value="ECO:0007669"/>
    <property type="project" value="UniProtKB-EC"/>
</dbReference>
<evidence type="ECO:0000313" key="13">
    <source>
        <dbReference type="EMBL" id="PPK30652.1"/>
    </source>
</evidence>
<comment type="similarity">
    <text evidence="2">Belongs to the HPPK family.</text>
</comment>
<dbReference type="NCBIfam" id="TIGR01498">
    <property type="entry name" value="folK"/>
    <property type="match status" value="1"/>
</dbReference>
<gene>
    <name evidence="13" type="primary">folK</name>
    <name evidence="13" type="ORF">C3928_07755</name>
</gene>
<dbReference type="SUPFAM" id="SSF55083">
    <property type="entry name" value="6-hydroxymethyl-7,8-dihydropterin pyrophosphokinase, HPPK"/>
    <property type="match status" value="1"/>
</dbReference>
<evidence type="ECO:0000256" key="8">
    <source>
        <dbReference type="ARBA" id="ARBA00022840"/>
    </source>
</evidence>
<evidence type="ECO:0000256" key="2">
    <source>
        <dbReference type="ARBA" id="ARBA00005810"/>
    </source>
</evidence>
<dbReference type="EC" id="2.7.6.3" evidence="3"/>
<dbReference type="Proteomes" id="UP000239239">
    <property type="component" value="Unassembled WGS sequence"/>
</dbReference>
<evidence type="ECO:0000256" key="7">
    <source>
        <dbReference type="ARBA" id="ARBA00022777"/>
    </source>
</evidence>
<reference evidence="13 14" key="1">
    <citation type="submission" date="2018-02" db="EMBL/GenBank/DDBJ databases">
        <title>Draft genome sequences of four Legionella pneumophila clinical strains isolated in Ontario.</title>
        <authorList>
            <person name="Fortuna A."/>
            <person name="Ramnarine R."/>
            <person name="Li A."/>
            <person name="Frantz C."/>
            <person name="Mallo G."/>
        </authorList>
    </citation>
    <scope>NUCLEOTIDE SEQUENCE [LARGE SCALE GENOMIC DNA]</scope>
    <source>
        <strain evidence="13 14">LG61</strain>
    </source>
</reference>
<dbReference type="CDD" id="cd00483">
    <property type="entry name" value="HPPK"/>
    <property type="match status" value="1"/>
</dbReference>
<evidence type="ECO:0000313" key="14">
    <source>
        <dbReference type="Proteomes" id="UP000239239"/>
    </source>
</evidence>
<organism evidence="13 14">
    <name type="scientific">Legionella pneumophila</name>
    <dbReference type="NCBI Taxonomy" id="446"/>
    <lineage>
        <taxon>Bacteria</taxon>
        <taxon>Pseudomonadati</taxon>
        <taxon>Pseudomonadota</taxon>
        <taxon>Gammaproteobacteria</taxon>
        <taxon>Legionellales</taxon>
        <taxon>Legionellaceae</taxon>
        <taxon>Legionella</taxon>
    </lineage>
</organism>
<evidence type="ECO:0000256" key="10">
    <source>
        <dbReference type="ARBA" id="ARBA00029409"/>
    </source>
</evidence>
<dbReference type="GO" id="GO:0016301">
    <property type="term" value="F:kinase activity"/>
    <property type="evidence" value="ECO:0007669"/>
    <property type="project" value="UniProtKB-KW"/>
</dbReference>
<comment type="function">
    <text evidence="10">Catalyzes the transfer of pyrophosphate from adenosine triphosphate (ATP) to 6-hydroxymethyl-7,8-dihydropterin, an enzymatic step in folate biosynthesis pathway.</text>
</comment>
<dbReference type="OrthoDB" id="9808041at2"/>
<comment type="caution">
    <text evidence="13">The sequence shown here is derived from an EMBL/GenBank/DDBJ whole genome shotgun (WGS) entry which is preliminary data.</text>
</comment>
<evidence type="ECO:0000256" key="6">
    <source>
        <dbReference type="ARBA" id="ARBA00022741"/>
    </source>
</evidence>
<evidence type="ECO:0000256" key="5">
    <source>
        <dbReference type="ARBA" id="ARBA00022679"/>
    </source>
</evidence>
<dbReference type="GO" id="GO:0046654">
    <property type="term" value="P:tetrahydrofolate biosynthetic process"/>
    <property type="evidence" value="ECO:0007669"/>
    <property type="project" value="UniProtKB-UniPathway"/>
</dbReference>
<keyword evidence="7 13" id="KW-0418">Kinase</keyword>
<sequence length="141" mass="17032">MNVCYLSLGSNQKNPERQIRQAIKEIKEIPSTYLIKVSRLYWNKAWGFENQQEFCNVVIEIRTTLLPHKLLKWCQRIENKHKRTRRKFWGPRTLDIDIILYGYRIIRTKNLIIPHPCFHLRDFVLVPLMELNPNLKIPNYT</sequence>
<keyword evidence="8" id="KW-0067">ATP-binding</keyword>
<evidence type="ECO:0000256" key="4">
    <source>
        <dbReference type="ARBA" id="ARBA00016218"/>
    </source>
</evidence>
<evidence type="ECO:0000256" key="1">
    <source>
        <dbReference type="ARBA" id="ARBA00005051"/>
    </source>
</evidence>
<comment type="pathway">
    <text evidence="1">Cofactor biosynthesis; tetrahydrofolate biosynthesis; 2-amino-4-hydroxy-6-hydroxymethyl-7,8-dihydropteridine diphosphate from 7,8-dihydroneopterin triphosphate: step 4/4.</text>
</comment>
<keyword evidence="9" id="KW-0289">Folate biosynthesis</keyword>
<dbReference type="InterPro" id="IPR000550">
    <property type="entry name" value="Hppk"/>
</dbReference>
<dbReference type="GO" id="GO:0046656">
    <property type="term" value="P:folic acid biosynthetic process"/>
    <property type="evidence" value="ECO:0007669"/>
    <property type="project" value="UniProtKB-KW"/>
</dbReference>
<name>A0A2S6EZP7_LEGPN</name>
<dbReference type="PANTHER" id="PTHR43071:SF1">
    <property type="entry name" value="2-AMINO-4-HYDROXY-6-HYDROXYMETHYLDIHYDROPTERIDINE PYROPHOSPHOKINASE"/>
    <property type="match status" value="1"/>
</dbReference>
<evidence type="ECO:0000256" key="3">
    <source>
        <dbReference type="ARBA" id="ARBA00013253"/>
    </source>
</evidence>
<dbReference type="Pfam" id="PF01288">
    <property type="entry name" value="HPPK"/>
    <property type="match status" value="1"/>
</dbReference>
<dbReference type="InterPro" id="IPR035907">
    <property type="entry name" value="Hppk_sf"/>
</dbReference>
<keyword evidence="5" id="KW-0808">Transferase</keyword>